<dbReference type="STRING" id="252305.OB2597_07130"/>
<keyword evidence="3" id="KW-1185">Reference proteome</keyword>
<reference evidence="2 3" key="1">
    <citation type="journal article" date="2010" name="J. Bacteriol.">
        <title>Genome sequences of Oceanicola granulosus HTCC2516(T) and Oceanicola batsensis HTCC2597(TDelta).</title>
        <authorList>
            <person name="Thrash J.C."/>
            <person name="Cho J.C."/>
            <person name="Vergin K.L."/>
            <person name="Giovannoni S.J."/>
        </authorList>
    </citation>
    <scope>NUCLEOTIDE SEQUENCE [LARGE SCALE GENOMIC DNA]</scope>
    <source>
        <strain evidence="3">ATCC BAA-863 / DSM 15984 / KCTC 12145 / HTCC2597</strain>
    </source>
</reference>
<evidence type="ECO:0000313" key="2">
    <source>
        <dbReference type="EMBL" id="EAQ05038.1"/>
    </source>
</evidence>
<protein>
    <recommendedName>
        <fullName evidence="1">Transglutaminase-like domain-containing protein</fullName>
    </recommendedName>
</protein>
<dbReference type="Proteomes" id="UP000004318">
    <property type="component" value="Unassembled WGS sequence"/>
</dbReference>
<dbReference type="InterPro" id="IPR038765">
    <property type="entry name" value="Papain-like_cys_pep_sf"/>
</dbReference>
<feature type="domain" description="Transglutaminase-like" evidence="1">
    <location>
        <begin position="179"/>
        <end position="250"/>
    </location>
</feature>
<dbReference type="InterPro" id="IPR013589">
    <property type="entry name" value="Bac_transglu_N"/>
</dbReference>
<evidence type="ECO:0000313" key="3">
    <source>
        <dbReference type="Proteomes" id="UP000004318"/>
    </source>
</evidence>
<dbReference type="SMART" id="SM00460">
    <property type="entry name" value="TGc"/>
    <property type="match status" value="1"/>
</dbReference>
<dbReference type="Gene3D" id="3.10.620.30">
    <property type="match status" value="1"/>
</dbReference>
<dbReference type="Pfam" id="PF08379">
    <property type="entry name" value="Bact_transglu_N"/>
    <property type="match status" value="1"/>
</dbReference>
<organism evidence="2 3">
    <name type="scientific">Pseudooceanicola batsensis (strain ATCC BAA-863 / DSM 15984 / KCTC 12145 / HTCC2597)</name>
    <name type="common">Oceanicola batsensis</name>
    <dbReference type="NCBI Taxonomy" id="252305"/>
    <lineage>
        <taxon>Bacteria</taxon>
        <taxon>Pseudomonadati</taxon>
        <taxon>Pseudomonadota</taxon>
        <taxon>Alphaproteobacteria</taxon>
        <taxon>Rhodobacterales</taxon>
        <taxon>Paracoccaceae</taxon>
        <taxon>Pseudooceanicola</taxon>
    </lineage>
</organism>
<dbReference type="PANTHER" id="PTHR33490">
    <property type="entry name" value="BLR5614 PROTEIN-RELATED"/>
    <property type="match status" value="1"/>
</dbReference>
<dbReference type="SUPFAM" id="SSF54001">
    <property type="entry name" value="Cysteine proteinases"/>
    <property type="match status" value="1"/>
</dbReference>
<dbReference type="EMBL" id="AAMO01000001">
    <property type="protein sequence ID" value="EAQ05038.1"/>
    <property type="molecule type" value="Genomic_DNA"/>
</dbReference>
<accession>A3TTR1</accession>
<dbReference type="InterPro" id="IPR002931">
    <property type="entry name" value="Transglutaminase-like"/>
</dbReference>
<dbReference type="eggNOG" id="COG1305">
    <property type="taxonomic scope" value="Bacteria"/>
</dbReference>
<gene>
    <name evidence="2" type="ORF">OB2597_07130</name>
</gene>
<dbReference type="Pfam" id="PF01841">
    <property type="entry name" value="Transglut_core"/>
    <property type="match status" value="1"/>
</dbReference>
<proteinExistence type="predicted"/>
<dbReference type="HOGENOM" id="CLU_008973_0_0_5"/>
<sequence>MTTMRYDVTLRIGYDYTSPTDRARNLLRVLPRDIPGVQVIGDWSLTLGPHPSEQRHFTDFFGNVVTSAVWHGRIDEVRITLNVQAERLSVTPLLALATPLSRLSQELAVVRDISADSPLHFTAASRRAPLDRTMTAFARDRLAPGMSVLDAVRAIGTAIYEEMTYSSDATHVDTEAAEAFAKRAGVCQDFSHIMIACLRGVGIPAAYVSGFLRTLPPPGKEKLVGVDAMHAWVRAWVGPETGWIEFDPTNNQTAGTDYITIGYGRDYDDVAPVRGAMRGAGKQTSEQSVDVVVLDG</sequence>
<name>A3TTR1_PSEBH</name>
<evidence type="ECO:0000259" key="1">
    <source>
        <dbReference type="SMART" id="SM00460"/>
    </source>
</evidence>
<comment type="caution">
    <text evidence="2">The sequence shown here is derived from an EMBL/GenBank/DDBJ whole genome shotgun (WGS) entry which is preliminary data.</text>
</comment>
<dbReference type="PANTHER" id="PTHR33490:SF7">
    <property type="entry name" value="BLR2979 PROTEIN"/>
    <property type="match status" value="1"/>
</dbReference>
<dbReference type="AlphaFoldDB" id="A3TTR1"/>